<dbReference type="OrthoDB" id="428177at2759"/>
<evidence type="ECO:0000256" key="1">
    <source>
        <dbReference type="ARBA" id="ARBA00001678"/>
    </source>
</evidence>
<dbReference type="GO" id="GO:0016985">
    <property type="term" value="F:mannan endo-1,4-beta-mannosidase activity"/>
    <property type="evidence" value="ECO:0007669"/>
    <property type="project" value="UniProtKB-EC"/>
</dbReference>
<dbReference type="STRING" id="1328759.A0A5C2S4J7"/>
<dbReference type="GO" id="GO:0005576">
    <property type="term" value="C:extracellular region"/>
    <property type="evidence" value="ECO:0007669"/>
    <property type="project" value="UniProtKB-SubCell"/>
</dbReference>
<evidence type="ECO:0000256" key="6">
    <source>
        <dbReference type="ARBA" id="ARBA00022729"/>
    </source>
</evidence>
<keyword evidence="7 9" id="KW-0378">Hydrolase</keyword>
<evidence type="ECO:0000256" key="5">
    <source>
        <dbReference type="ARBA" id="ARBA00022525"/>
    </source>
</evidence>
<sequence length="365" mass="39532">MRFSAILASLVAPAVVAAASNFAGSNLYYAAGINATARTTLLKGLQSANMKVLCVWIGAQSGNQKGTQVTPFPDVEPSKICNGDASCYDPTVLNLLDDFMVDAHNYGIKLLITMHSFNALAAGDVYGKQYGTGYFYEQSAPQQAFDKRLQYILNHEHKTLGKPWKQLSEYIFGFEAENEAMIGKGEAYIQAHTAWQCDRATTIKNTLGSNSGILVLTGGESWVSESVQSPWLSCAALDVISLHAYGVGDFATANLQTYVTEAKNAGKKMIMEEWGACYFSTENNNCPQGSVLSTSTRNSNIKTWAAQINAAGLSWLYWQVLPNNDPHEGSDYEIGIGDASWSTLQTAAKAAYSTTGAFDFSAYLL</sequence>
<protein>
    <recommendedName>
        <fullName evidence="4">mannan endo-1,4-beta-mannosidase</fullName>
        <ecNumber evidence="4">3.2.1.78</ecNumber>
    </recommendedName>
</protein>
<comment type="subcellular location">
    <subcellularLocation>
        <location evidence="2">Secreted</location>
    </subcellularLocation>
</comment>
<dbReference type="InterPro" id="IPR001547">
    <property type="entry name" value="Glyco_hydro_5"/>
</dbReference>
<keyword evidence="5" id="KW-0964">Secreted</keyword>
<feature type="signal peptide" evidence="10">
    <location>
        <begin position="1"/>
        <end position="18"/>
    </location>
</feature>
<dbReference type="Proteomes" id="UP000313359">
    <property type="component" value="Unassembled WGS sequence"/>
</dbReference>
<dbReference type="EC" id="3.2.1.78" evidence="4"/>
<feature type="domain" description="Glycoside hydrolase family 5" evidence="11">
    <location>
        <begin position="84"/>
        <end position="322"/>
    </location>
</feature>
<dbReference type="InterPro" id="IPR045053">
    <property type="entry name" value="MAN-like"/>
</dbReference>
<organism evidence="12 13">
    <name type="scientific">Lentinus tigrinus ALCF2SS1-6</name>
    <dbReference type="NCBI Taxonomy" id="1328759"/>
    <lineage>
        <taxon>Eukaryota</taxon>
        <taxon>Fungi</taxon>
        <taxon>Dikarya</taxon>
        <taxon>Basidiomycota</taxon>
        <taxon>Agaricomycotina</taxon>
        <taxon>Agaricomycetes</taxon>
        <taxon>Polyporales</taxon>
        <taxon>Polyporaceae</taxon>
        <taxon>Lentinus</taxon>
    </lineage>
</organism>
<keyword evidence="6 10" id="KW-0732">Signal</keyword>
<reference evidence="12" key="1">
    <citation type="journal article" date="2018" name="Genome Biol. Evol.">
        <title>Genomics and development of Lentinus tigrinus, a white-rot wood-decaying mushroom with dimorphic fruiting bodies.</title>
        <authorList>
            <person name="Wu B."/>
            <person name="Xu Z."/>
            <person name="Knudson A."/>
            <person name="Carlson A."/>
            <person name="Chen N."/>
            <person name="Kovaka S."/>
            <person name="LaButti K."/>
            <person name="Lipzen A."/>
            <person name="Pennachio C."/>
            <person name="Riley R."/>
            <person name="Schakwitz W."/>
            <person name="Umezawa K."/>
            <person name="Ohm R.A."/>
            <person name="Grigoriev I.V."/>
            <person name="Nagy L.G."/>
            <person name="Gibbons J."/>
            <person name="Hibbett D."/>
        </authorList>
    </citation>
    <scope>NUCLEOTIDE SEQUENCE [LARGE SCALE GENOMIC DNA]</scope>
    <source>
        <strain evidence="12">ALCF2SS1-6</strain>
    </source>
</reference>
<evidence type="ECO:0000256" key="9">
    <source>
        <dbReference type="RuleBase" id="RU361153"/>
    </source>
</evidence>
<evidence type="ECO:0000256" key="8">
    <source>
        <dbReference type="ARBA" id="ARBA00023295"/>
    </source>
</evidence>
<evidence type="ECO:0000313" key="12">
    <source>
        <dbReference type="EMBL" id="RPD58585.1"/>
    </source>
</evidence>
<evidence type="ECO:0000256" key="10">
    <source>
        <dbReference type="SAM" id="SignalP"/>
    </source>
</evidence>
<accession>A0A5C2S4J7</accession>
<evidence type="ECO:0000256" key="2">
    <source>
        <dbReference type="ARBA" id="ARBA00004613"/>
    </source>
</evidence>
<dbReference type="Gene3D" id="3.20.20.80">
    <property type="entry name" value="Glycosidases"/>
    <property type="match status" value="1"/>
</dbReference>
<evidence type="ECO:0000259" key="11">
    <source>
        <dbReference type="Pfam" id="PF00150"/>
    </source>
</evidence>
<evidence type="ECO:0000256" key="3">
    <source>
        <dbReference type="ARBA" id="ARBA00005641"/>
    </source>
</evidence>
<dbReference type="EMBL" id="ML122274">
    <property type="protein sequence ID" value="RPD58585.1"/>
    <property type="molecule type" value="Genomic_DNA"/>
</dbReference>
<dbReference type="PANTHER" id="PTHR31451">
    <property type="match status" value="1"/>
</dbReference>
<proteinExistence type="inferred from homology"/>
<dbReference type="PANTHER" id="PTHR31451:SF39">
    <property type="entry name" value="MANNAN ENDO-1,4-BETA-MANNOSIDASE 1"/>
    <property type="match status" value="1"/>
</dbReference>
<keyword evidence="8 9" id="KW-0326">Glycosidase</keyword>
<keyword evidence="13" id="KW-1185">Reference proteome</keyword>
<dbReference type="Pfam" id="PF00150">
    <property type="entry name" value="Cellulase"/>
    <property type="match status" value="1"/>
</dbReference>
<evidence type="ECO:0000256" key="4">
    <source>
        <dbReference type="ARBA" id="ARBA00012706"/>
    </source>
</evidence>
<dbReference type="AlphaFoldDB" id="A0A5C2S4J7"/>
<evidence type="ECO:0000256" key="7">
    <source>
        <dbReference type="ARBA" id="ARBA00022801"/>
    </source>
</evidence>
<comment type="similarity">
    <text evidence="3 9">Belongs to the glycosyl hydrolase 5 (cellulase A) family.</text>
</comment>
<dbReference type="SUPFAM" id="SSF51445">
    <property type="entry name" value="(Trans)glycosidases"/>
    <property type="match status" value="1"/>
</dbReference>
<comment type="catalytic activity">
    <reaction evidence="1">
        <text>Random hydrolysis of (1-&gt;4)-beta-D-mannosidic linkages in mannans, galactomannans and glucomannans.</text>
        <dbReference type="EC" id="3.2.1.78"/>
    </reaction>
</comment>
<gene>
    <name evidence="12" type="ORF">L227DRAFT_654657</name>
</gene>
<name>A0A5C2S4J7_9APHY</name>
<dbReference type="GO" id="GO:0046355">
    <property type="term" value="P:mannan catabolic process"/>
    <property type="evidence" value="ECO:0007669"/>
    <property type="project" value="UniProtKB-ARBA"/>
</dbReference>
<dbReference type="InterPro" id="IPR017853">
    <property type="entry name" value="GH"/>
</dbReference>
<evidence type="ECO:0000313" key="13">
    <source>
        <dbReference type="Proteomes" id="UP000313359"/>
    </source>
</evidence>
<feature type="chain" id="PRO_5022720780" description="mannan endo-1,4-beta-mannosidase" evidence="10">
    <location>
        <begin position="19"/>
        <end position="365"/>
    </location>
</feature>